<dbReference type="InterPro" id="IPR050237">
    <property type="entry name" value="ATP-dep_AMP-bd_enzyme"/>
</dbReference>
<dbReference type="OrthoDB" id="4507402at2"/>
<comment type="caution">
    <text evidence="3">The sequence shown here is derived from an EMBL/GenBank/DDBJ whole genome shotgun (WGS) entry which is preliminary data.</text>
</comment>
<dbReference type="PANTHER" id="PTHR43767">
    <property type="entry name" value="LONG-CHAIN-FATTY-ACID--COA LIGASE"/>
    <property type="match status" value="1"/>
</dbReference>
<dbReference type="Pfam" id="PF00501">
    <property type="entry name" value="AMP-binding"/>
    <property type="match status" value="1"/>
</dbReference>
<dbReference type="CDD" id="cd04433">
    <property type="entry name" value="AFD_class_I"/>
    <property type="match status" value="1"/>
</dbReference>
<dbReference type="InterPro" id="IPR042099">
    <property type="entry name" value="ANL_N_sf"/>
</dbReference>
<evidence type="ECO:0000259" key="1">
    <source>
        <dbReference type="Pfam" id="PF00501"/>
    </source>
</evidence>
<proteinExistence type="predicted"/>
<name>A0A7Z0WGK2_9PSEU</name>
<dbReference type="SUPFAM" id="SSF56801">
    <property type="entry name" value="Acetyl-CoA synthetase-like"/>
    <property type="match status" value="1"/>
</dbReference>
<feature type="domain" description="AMP-binding enzyme C-terminal" evidence="2">
    <location>
        <begin position="424"/>
        <end position="502"/>
    </location>
</feature>
<dbReference type="GO" id="GO:0016878">
    <property type="term" value="F:acid-thiol ligase activity"/>
    <property type="evidence" value="ECO:0007669"/>
    <property type="project" value="UniProtKB-ARBA"/>
</dbReference>
<evidence type="ECO:0000259" key="2">
    <source>
        <dbReference type="Pfam" id="PF13193"/>
    </source>
</evidence>
<dbReference type="Gene3D" id="3.40.50.12780">
    <property type="entry name" value="N-terminal domain of ligase-like"/>
    <property type="match status" value="1"/>
</dbReference>
<dbReference type="Proteomes" id="UP000185696">
    <property type="component" value="Unassembled WGS sequence"/>
</dbReference>
<feature type="domain" description="AMP-dependent synthetase/ligase" evidence="1">
    <location>
        <begin position="40"/>
        <end position="360"/>
    </location>
</feature>
<dbReference type="Gene3D" id="3.30.300.30">
    <property type="match status" value="1"/>
</dbReference>
<dbReference type="EMBL" id="MSIF01000020">
    <property type="protein sequence ID" value="OLF06733.1"/>
    <property type="molecule type" value="Genomic_DNA"/>
</dbReference>
<dbReference type="Pfam" id="PF13193">
    <property type="entry name" value="AMP-binding_C"/>
    <property type="match status" value="1"/>
</dbReference>
<sequence length="520" mass="54789">MSGVWVSRDGLVLRDLVPGYLRRRWVRDGHCPDVDLYTTFAARVAEHPDRVAVADVGIDTGGELTYAELDAAARRLAAGLAAADLGSRDVIGLQLVNGRDAVVAELAVAALGAVALPFVAGPGTRDTVSLLGRSRARAVITGTGELADAVRSVRHELPRLREVFVAGQVPDGPGFTPVPVDAEAPARVLVSSGSEAEPKMVAYSHNALVGGRANYLRAVRGPEPRDLVLVPLASAFGSFGVPATIAAHGGTLVLIGRFDPAGALAAISRHRPSHVFGVPTMLRRLATAPRVDGEDLSSLRGLVASGAALSHDTAQECRWRFGCPLTNVYGSSDGVNCHTRGAGVGVPDPAVTDIRVVDGEIQALGPMTPLCYVGSIELDGRHRLPGGWVRTGDQGEFDENGVLHVTGRLRQVAVRGGLNISLAEVEGHIGSHPSVVEVVCLPVPDADLGERVCAYVQLRQSTEELTLAGLTGFLERERGLERRKLPERLVVLAELPVGPTGKVCRRTLAAQENSRATRSS</sequence>
<protein>
    <submittedName>
        <fullName evidence="3">AMP-dependent synthetase</fullName>
    </submittedName>
</protein>
<dbReference type="PANTHER" id="PTHR43767:SF1">
    <property type="entry name" value="NONRIBOSOMAL PEPTIDE SYNTHASE PES1 (EUROFUNG)-RELATED"/>
    <property type="match status" value="1"/>
</dbReference>
<accession>A0A7Z0WGK2</accession>
<evidence type="ECO:0000313" key="3">
    <source>
        <dbReference type="EMBL" id="OLF06733.1"/>
    </source>
</evidence>
<reference evidence="3 4" key="1">
    <citation type="submission" date="2016-12" db="EMBL/GenBank/DDBJ databases">
        <title>The draft genome sequence of Actinophytocola xinjiangensis.</title>
        <authorList>
            <person name="Wang W."/>
            <person name="Yuan L."/>
        </authorList>
    </citation>
    <scope>NUCLEOTIDE SEQUENCE [LARGE SCALE GENOMIC DNA]</scope>
    <source>
        <strain evidence="3 4">CGMCC 4.4663</strain>
    </source>
</reference>
<organism evidence="3 4">
    <name type="scientific">Actinophytocola xinjiangensis</name>
    <dbReference type="NCBI Taxonomy" id="485602"/>
    <lineage>
        <taxon>Bacteria</taxon>
        <taxon>Bacillati</taxon>
        <taxon>Actinomycetota</taxon>
        <taxon>Actinomycetes</taxon>
        <taxon>Pseudonocardiales</taxon>
        <taxon>Pseudonocardiaceae</taxon>
    </lineage>
</organism>
<evidence type="ECO:0000313" key="4">
    <source>
        <dbReference type="Proteomes" id="UP000185696"/>
    </source>
</evidence>
<gene>
    <name evidence="3" type="ORF">BLA60_31135</name>
</gene>
<dbReference type="AlphaFoldDB" id="A0A7Z0WGK2"/>
<dbReference type="InterPro" id="IPR025110">
    <property type="entry name" value="AMP-bd_C"/>
</dbReference>
<dbReference type="InterPro" id="IPR045851">
    <property type="entry name" value="AMP-bd_C_sf"/>
</dbReference>
<keyword evidence="4" id="KW-1185">Reference proteome</keyword>
<dbReference type="InterPro" id="IPR000873">
    <property type="entry name" value="AMP-dep_synth/lig_dom"/>
</dbReference>